<dbReference type="InterPro" id="IPR029063">
    <property type="entry name" value="SAM-dependent_MTases_sf"/>
</dbReference>
<dbReference type="SUPFAM" id="SSF53335">
    <property type="entry name" value="S-adenosyl-L-methionine-dependent methyltransferases"/>
    <property type="match status" value="1"/>
</dbReference>
<dbReference type="CDD" id="cd02440">
    <property type="entry name" value="AdoMet_MTases"/>
    <property type="match status" value="1"/>
</dbReference>
<evidence type="ECO:0000313" key="6">
    <source>
        <dbReference type="Proteomes" id="UP000199391"/>
    </source>
</evidence>
<keyword evidence="2 5" id="KW-0808">Transferase</keyword>
<evidence type="ECO:0000256" key="1">
    <source>
        <dbReference type="ARBA" id="ARBA00022603"/>
    </source>
</evidence>
<sequence length="251" mass="27891">MSDFYDRLTPFYHLIHQDWHASVELQGGQLSALIEAEWPGAGKLLDVSCGIGTQAIGLARRGYSVAASDLSAKEVERARREAAAAGVDVAFSVCDMRRAHDHHGAGFDVVLSGDNSLPHLLTDDDILVALRQMLACLSPDGGCLITLRDYEREERGVNLVKPYGVRTENGKRYLLFQVWDFEGEHYDLVFYFIEEDLASGAVQTHAMRSRYYAISTAKMCELMREAGFDDVRRIDGAFYQPVLVGTRPGLA</sequence>
<dbReference type="PANTHER" id="PTHR43464">
    <property type="entry name" value="METHYLTRANSFERASE"/>
    <property type="match status" value="1"/>
</dbReference>
<proteinExistence type="predicted"/>
<organism evidence="5 6">
    <name type="scientific">Pseudoduganella namucuonensis</name>
    <dbReference type="NCBI Taxonomy" id="1035707"/>
    <lineage>
        <taxon>Bacteria</taxon>
        <taxon>Pseudomonadati</taxon>
        <taxon>Pseudomonadota</taxon>
        <taxon>Betaproteobacteria</taxon>
        <taxon>Burkholderiales</taxon>
        <taxon>Oxalobacteraceae</taxon>
        <taxon>Telluria group</taxon>
        <taxon>Pseudoduganella</taxon>
    </lineage>
</organism>
<reference evidence="6" key="1">
    <citation type="submission" date="2016-10" db="EMBL/GenBank/DDBJ databases">
        <authorList>
            <person name="Varghese N."/>
            <person name="Submissions S."/>
        </authorList>
    </citation>
    <scope>NUCLEOTIDE SEQUENCE [LARGE SCALE GENOMIC DNA]</scope>
    <source>
        <strain evidence="6">CGMCC 1.11014</strain>
    </source>
</reference>
<dbReference type="OrthoDB" id="3818852at2"/>
<feature type="domain" description="Methyltransferase" evidence="4">
    <location>
        <begin position="45"/>
        <end position="141"/>
    </location>
</feature>
<evidence type="ECO:0000313" key="5">
    <source>
        <dbReference type="EMBL" id="SFV01756.1"/>
    </source>
</evidence>
<accession>A0A1I7KWR8</accession>
<name>A0A1I7KWR8_9BURK</name>
<keyword evidence="3" id="KW-0949">S-adenosyl-L-methionine</keyword>
<dbReference type="Gene3D" id="3.40.50.150">
    <property type="entry name" value="Vaccinia Virus protein VP39"/>
    <property type="match status" value="1"/>
</dbReference>
<dbReference type="Pfam" id="PF13649">
    <property type="entry name" value="Methyltransf_25"/>
    <property type="match status" value="1"/>
</dbReference>
<dbReference type="EMBL" id="FPBO01000020">
    <property type="protein sequence ID" value="SFV01756.1"/>
    <property type="molecule type" value="Genomic_DNA"/>
</dbReference>
<protein>
    <submittedName>
        <fullName evidence="5">Methyltransferase domain-containing protein</fullName>
    </submittedName>
</protein>
<keyword evidence="1 5" id="KW-0489">Methyltransferase</keyword>
<dbReference type="Proteomes" id="UP000199391">
    <property type="component" value="Unassembled WGS sequence"/>
</dbReference>
<dbReference type="RefSeq" id="WP_093557376.1">
    <property type="nucleotide sequence ID" value="NZ_FPBO01000020.1"/>
</dbReference>
<evidence type="ECO:0000256" key="2">
    <source>
        <dbReference type="ARBA" id="ARBA00022679"/>
    </source>
</evidence>
<dbReference type="GO" id="GO:0032259">
    <property type="term" value="P:methylation"/>
    <property type="evidence" value="ECO:0007669"/>
    <property type="project" value="UniProtKB-KW"/>
</dbReference>
<dbReference type="STRING" id="1035707.SAMN05216552_102077"/>
<keyword evidence="6" id="KW-1185">Reference proteome</keyword>
<dbReference type="InterPro" id="IPR041698">
    <property type="entry name" value="Methyltransf_25"/>
</dbReference>
<gene>
    <name evidence="5" type="ORF">SAMN05216552_102077</name>
</gene>
<dbReference type="PANTHER" id="PTHR43464:SF19">
    <property type="entry name" value="UBIQUINONE BIOSYNTHESIS O-METHYLTRANSFERASE, MITOCHONDRIAL"/>
    <property type="match status" value="1"/>
</dbReference>
<evidence type="ECO:0000259" key="4">
    <source>
        <dbReference type="Pfam" id="PF13649"/>
    </source>
</evidence>
<dbReference type="GO" id="GO:0008168">
    <property type="term" value="F:methyltransferase activity"/>
    <property type="evidence" value="ECO:0007669"/>
    <property type="project" value="UniProtKB-KW"/>
</dbReference>
<dbReference type="AlphaFoldDB" id="A0A1I7KWR8"/>
<evidence type="ECO:0000256" key="3">
    <source>
        <dbReference type="ARBA" id="ARBA00022691"/>
    </source>
</evidence>